<feature type="transmembrane region" description="Helical" evidence="10">
    <location>
        <begin position="309"/>
        <end position="332"/>
    </location>
</feature>
<evidence type="ECO:0000256" key="10">
    <source>
        <dbReference type="RuleBase" id="RU366002"/>
    </source>
</evidence>
<evidence type="ECO:0000256" key="8">
    <source>
        <dbReference type="ARBA" id="ARBA00023136"/>
    </source>
</evidence>
<comment type="caution">
    <text evidence="10">Lacks conserved residue(s) required for the propagation of feature annotation.</text>
</comment>
<reference evidence="12 13" key="1">
    <citation type="submission" date="2016-08" db="EMBL/GenBank/DDBJ databases">
        <title>Genome sequencing of Paenibacillus sp. TI45-13ar, isolated from Korean traditional nuruk.</title>
        <authorList>
            <person name="Kim S.-J."/>
        </authorList>
    </citation>
    <scope>NUCLEOTIDE SEQUENCE [LARGE SCALE GENOMIC DNA]</scope>
    <source>
        <strain evidence="12 13">TI45-13ar</strain>
    </source>
</reference>
<dbReference type="PATRIC" id="fig|1886670.3.peg.2924"/>
<dbReference type="Gene3D" id="6.10.140.1330">
    <property type="match status" value="1"/>
</dbReference>
<evidence type="ECO:0000256" key="1">
    <source>
        <dbReference type="ARBA" id="ARBA00004651"/>
    </source>
</evidence>
<dbReference type="STRING" id="1886670.PTI45_02874"/>
<evidence type="ECO:0000256" key="4">
    <source>
        <dbReference type="ARBA" id="ARBA00022692"/>
    </source>
</evidence>
<dbReference type="AlphaFoldDB" id="A0A1E3L1M5"/>
<dbReference type="GO" id="GO:0098719">
    <property type="term" value="P:sodium ion import across plasma membrane"/>
    <property type="evidence" value="ECO:0007669"/>
    <property type="project" value="TreeGrafter"/>
</dbReference>
<evidence type="ECO:0000256" key="3">
    <source>
        <dbReference type="ARBA" id="ARBA00022475"/>
    </source>
</evidence>
<comment type="caution">
    <text evidence="12">The sequence shown here is derived from an EMBL/GenBank/DDBJ whole genome shotgun (WGS) entry which is preliminary data.</text>
</comment>
<evidence type="ECO:0000259" key="11">
    <source>
        <dbReference type="Pfam" id="PF00999"/>
    </source>
</evidence>
<dbReference type="EMBL" id="MDER01000047">
    <property type="protein sequence ID" value="ODP27702.1"/>
    <property type="molecule type" value="Genomic_DNA"/>
</dbReference>
<feature type="transmembrane region" description="Helical" evidence="10">
    <location>
        <begin position="387"/>
        <end position="410"/>
    </location>
</feature>
<dbReference type="GO" id="GO:0051453">
    <property type="term" value="P:regulation of intracellular pH"/>
    <property type="evidence" value="ECO:0007669"/>
    <property type="project" value="TreeGrafter"/>
</dbReference>
<keyword evidence="2 10" id="KW-0813">Transport</keyword>
<proteinExistence type="inferred from homology"/>
<feature type="transmembrane region" description="Helical" evidence="10">
    <location>
        <begin position="76"/>
        <end position="101"/>
    </location>
</feature>
<evidence type="ECO:0000256" key="5">
    <source>
        <dbReference type="ARBA" id="ARBA00022989"/>
    </source>
</evidence>
<evidence type="ECO:0000313" key="13">
    <source>
        <dbReference type="Proteomes" id="UP000094578"/>
    </source>
</evidence>
<dbReference type="RefSeq" id="WP_069328285.1">
    <property type="nucleotide sequence ID" value="NZ_MDER01000047.1"/>
</dbReference>
<keyword evidence="9 10" id="KW-0739">Sodium transport</keyword>
<dbReference type="Pfam" id="PF00999">
    <property type="entry name" value="Na_H_Exchanger"/>
    <property type="match status" value="1"/>
</dbReference>
<comment type="similarity">
    <text evidence="10">Belongs to the monovalent cation:proton antiporter 1 (CPA1) transporter (TC 2.A.36) family.</text>
</comment>
<dbReference type="InterPro" id="IPR006153">
    <property type="entry name" value="Cation/H_exchanger_TM"/>
</dbReference>
<accession>A0A1E3L1M5</accession>
<feature type="domain" description="Cation/H+ exchanger transmembrane" evidence="11">
    <location>
        <begin position="10"/>
        <end position="409"/>
    </location>
</feature>
<dbReference type="GO" id="GO:0015385">
    <property type="term" value="F:sodium:proton antiporter activity"/>
    <property type="evidence" value="ECO:0007669"/>
    <property type="project" value="InterPro"/>
</dbReference>
<evidence type="ECO:0000313" key="12">
    <source>
        <dbReference type="EMBL" id="ODP27702.1"/>
    </source>
</evidence>
<dbReference type="Proteomes" id="UP000094578">
    <property type="component" value="Unassembled WGS sequence"/>
</dbReference>
<evidence type="ECO:0000256" key="2">
    <source>
        <dbReference type="ARBA" id="ARBA00022448"/>
    </source>
</evidence>
<dbReference type="InterPro" id="IPR018422">
    <property type="entry name" value="Cation/H_exchanger_CPA1"/>
</dbReference>
<gene>
    <name evidence="12" type="ORF">PTI45_02874</name>
</gene>
<dbReference type="NCBIfam" id="TIGR00831">
    <property type="entry name" value="a_cpa1"/>
    <property type="match status" value="1"/>
</dbReference>
<keyword evidence="4 10" id="KW-0812">Transmembrane</keyword>
<evidence type="ECO:0000256" key="6">
    <source>
        <dbReference type="ARBA" id="ARBA00023053"/>
    </source>
</evidence>
<feature type="transmembrane region" description="Helical" evidence="10">
    <location>
        <begin position="181"/>
        <end position="206"/>
    </location>
</feature>
<sequence>MEYFIAVLVLLLMIGISNILNRLVPLVPVPLFQIALGIIVSIVGVELPLDPELFLVLFIAPLLYNDGRRTPRDELWNLRVPIIALAFGLVFATVLIAGYAIHSLIPSIPLPAAFALAAILSPTDAVAVGSLAKRVHLPQSIHRLLEGESLLNDASGLVAFKFAVAATVTGAFSWWEASFSFVLVALGGLALGALMSFILIRCQVWLRRWGMEDITVHVLWQILTPFVIYLLAEEIGVSGILAVVAGGIVHAMERDRAESVQLKMQLVSTSTWSVLVFVLNGLVFMILGVQIPEVMGTIFQNVNFDNGRVLGYVVLITLLLYVLRFIWIYAFWSVRYLLQAPSESNRPSLRGILLTSLSGVRGALTLAAAFSIPYVLNDGTAFPERELILFIAAGVILLSLILASIFLPLLSSDPEPVVTLADKKKKSEKDIRLKILEAAVQSVHSNMNDSNRDAARNLIAEVKGYMSKSDVFQKRIMEINGMGPQEMEIYLHGIQAERTEVRRLRNRGEITAEIAMTFEYRLDRLETVLRDRSDTGIAECLDKWKGMIPLNNSEQHETLEPNDEAARTHMLKKLKLHTSIAAIEAIQQQMTPDNRTASTKIIARYEKVIHAIQYQTGQSLPDITLDKGKLDLITTAIQNQRDKVQELYESGEIDRQHARKMRHFVQDLEKWILMEN</sequence>
<feature type="transmembrane region" description="Helical" evidence="10">
    <location>
        <begin position="269"/>
        <end position="289"/>
    </location>
</feature>
<feature type="transmembrane region" description="Helical" evidence="10">
    <location>
        <begin position="31"/>
        <end position="64"/>
    </location>
</feature>
<organism evidence="12 13">
    <name type="scientific">Paenibacillus nuruki</name>
    <dbReference type="NCBI Taxonomy" id="1886670"/>
    <lineage>
        <taxon>Bacteria</taxon>
        <taxon>Bacillati</taxon>
        <taxon>Bacillota</taxon>
        <taxon>Bacilli</taxon>
        <taxon>Bacillales</taxon>
        <taxon>Paenibacillaceae</taxon>
        <taxon>Paenibacillus</taxon>
    </lineage>
</organism>
<evidence type="ECO:0000256" key="7">
    <source>
        <dbReference type="ARBA" id="ARBA00023065"/>
    </source>
</evidence>
<keyword evidence="8 10" id="KW-0472">Membrane</keyword>
<comment type="subcellular location">
    <subcellularLocation>
        <location evidence="1 10">Cell membrane</location>
        <topology evidence="1 10">Multi-pass membrane protein</topology>
    </subcellularLocation>
</comment>
<keyword evidence="10" id="KW-0050">Antiport</keyword>
<dbReference type="PANTHER" id="PTHR10110">
    <property type="entry name" value="SODIUM/HYDROGEN EXCHANGER"/>
    <property type="match status" value="1"/>
</dbReference>
<keyword evidence="13" id="KW-1185">Reference proteome</keyword>
<protein>
    <submittedName>
        <fullName evidence="12">Sodium, potassium, lithium and rubidium/H(+) antiporter</fullName>
    </submittedName>
</protein>
<dbReference type="GO" id="GO:0015386">
    <property type="term" value="F:potassium:proton antiporter activity"/>
    <property type="evidence" value="ECO:0007669"/>
    <property type="project" value="TreeGrafter"/>
</dbReference>
<keyword evidence="3 10" id="KW-1003">Cell membrane</keyword>
<keyword evidence="5 10" id="KW-1133">Transmembrane helix</keyword>
<dbReference type="PANTHER" id="PTHR10110:SF86">
    <property type="entry name" value="SODIUM_HYDROGEN EXCHANGER 7"/>
    <property type="match status" value="1"/>
</dbReference>
<dbReference type="GO" id="GO:0005886">
    <property type="term" value="C:plasma membrane"/>
    <property type="evidence" value="ECO:0007669"/>
    <property type="project" value="UniProtKB-SubCell"/>
</dbReference>
<feature type="transmembrane region" description="Helical" evidence="10">
    <location>
        <begin position="352"/>
        <end position="375"/>
    </location>
</feature>
<dbReference type="InterPro" id="IPR004705">
    <property type="entry name" value="Cation/H_exchanger_CPA1_bac"/>
</dbReference>
<keyword evidence="6 10" id="KW-0915">Sodium</keyword>
<feature type="transmembrane region" description="Helical" evidence="10">
    <location>
        <begin position="226"/>
        <end position="249"/>
    </location>
</feature>
<keyword evidence="7 10" id="KW-0406">Ion transport</keyword>
<comment type="function">
    <text evidence="10">Na(+)/H(+) antiporter that extrudes sodium in exchange for external protons.</text>
</comment>
<evidence type="ECO:0000256" key="9">
    <source>
        <dbReference type="ARBA" id="ARBA00023201"/>
    </source>
</evidence>
<name>A0A1E3L1M5_9BACL</name>